<organism evidence="2 3">
    <name type="scientific">Halobacteriovorax marinus</name>
    <dbReference type="NCBI Taxonomy" id="97084"/>
    <lineage>
        <taxon>Bacteria</taxon>
        <taxon>Pseudomonadati</taxon>
        <taxon>Bdellovibrionota</taxon>
        <taxon>Bacteriovoracia</taxon>
        <taxon>Bacteriovoracales</taxon>
        <taxon>Halobacteriovoraceae</taxon>
        <taxon>Halobacteriovorax</taxon>
    </lineage>
</organism>
<evidence type="ECO:0000313" key="3">
    <source>
        <dbReference type="Proteomes" id="UP000196531"/>
    </source>
</evidence>
<evidence type="ECO:0000313" key="2">
    <source>
        <dbReference type="EMBL" id="OUR97063.1"/>
    </source>
</evidence>
<name>A0A1Y5F854_9BACT</name>
<feature type="transmembrane region" description="Helical" evidence="1">
    <location>
        <begin position="6"/>
        <end position="28"/>
    </location>
</feature>
<comment type="caution">
    <text evidence="2">The sequence shown here is derived from an EMBL/GenBank/DDBJ whole genome shotgun (WGS) entry which is preliminary data.</text>
</comment>
<evidence type="ECO:0000256" key="1">
    <source>
        <dbReference type="SAM" id="Phobius"/>
    </source>
</evidence>
<dbReference type="Proteomes" id="UP000196531">
    <property type="component" value="Unassembled WGS sequence"/>
</dbReference>
<keyword evidence="1" id="KW-1133">Transmembrane helix</keyword>
<keyword evidence="1" id="KW-0472">Membrane</keyword>
<gene>
    <name evidence="2" type="ORF">A9Q84_12080</name>
</gene>
<protein>
    <submittedName>
        <fullName evidence="2">Uncharacterized protein</fullName>
    </submittedName>
</protein>
<dbReference type="EMBL" id="MAAO01000006">
    <property type="protein sequence ID" value="OUR97063.1"/>
    <property type="molecule type" value="Genomic_DNA"/>
</dbReference>
<keyword evidence="1" id="KW-0812">Transmembrane</keyword>
<accession>A0A1Y5F854</accession>
<reference evidence="3" key="1">
    <citation type="journal article" date="2017" name="Proc. Natl. Acad. Sci. U.S.A.">
        <title>Simulation of Deepwater Horizon oil plume reveals substrate specialization within a complex community of hydrocarbon-degraders.</title>
        <authorList>
            <person name="Hu P."/>
            <person name="Dubinsky E.A."/>
            <person name="Probst A.J."/>
            <person name="Wang J."/>
            <person name="Sieber C.M.K."/>
            <person name="Tom L.M."/>
            <person name="Gardinali P."/>
            <person name="Banfield J.F."/>
            <person name="Atlas R.M."/>
            <person name="Andersen G.L."/>
        </authorList>
    </citation>
    <scope>NUCLEOTIDE SEQUENCE [LARGE SCALE GENOMIC DNA]</scope>
</reference>
<proteinExistence type="predicted"/>
<sequence length="67" mass="7661">MIIEQAILVSFFPSLEFNTTIIIAKLSFMAKKFTRVFSYFLPIADSLTPVIIKLNNLFIVRGNMYGI</sequence>
<dbReference type="AlphaFoldDB" id="A0A1Y5F854"/>